<accession>A0A1L8XLV3</accession>
<proteinExistence type="predicted"/>
<feature type="signal peptide" evidence="2">
    <location>
        <begin position="1"/>
        <end position="27"/>
    </location>
</feature>
<dbReference type="RefSeq" id="WP_083571982.1">
    <property type="nucleotide sequence ID" value="NZ_BJUG01000010.1"/>
</dbReference>
<reference evidence="3 4" key="1">
    <citation type="submission" date="2019-07" db="EMBL/GenBank/DDBJ databases">
        <title>Whole genome shotgun sequence of Enterococcus thailandicus NBRC 101867.</title>
        <authorList>
            <person name="Hosoyama A."/>
            <person name="Uohara A."/>
            <person name="Ohji S."/>
            <person name="Ichikawa N."/>
        </authorList>
    </citation>
    <scope>NUCLEOTIDE SEQUENCE [LARGE SCALE GENOMIC DNA]</scope>
    <source>
        <strain evidence="3 4">NBRC 101867</strain>
    </source>
</reference>
<dbReference type="KEGG" id="eth:CK496_03405"/>
<protein>
    <submittedName>
        <fullName evidence="3">Uncharacterized protein</fullName>
    </submittedName>
</protein>
<sequence>MMNQYKNILLWSSIILSLLKATSVVYGEENQHPIYDPTNPNQQVQPLENTHENEAVVSIEDSSETVSETQESSKESKEIQKSSATTSVTNEKAQKKPTKKIYLTKELFNVNKDVIQNGGLDGDDPDPDNLFYFQLIDELVGTAIYGRKS</sequence>
<organism evidence="3 4">
    <name type="scientific">Enterococcus thailandicus</name>
    <dbReference type="NCBI Taxonomy" id="417368"/>
    <lineage>
        <taxon>Bacteria</taxon>
        <taxon>Bacillati</taxon>
        <taxon>Bacillota</taxon>
        <taxon>Bacilli</taxon>
        <taxon>Lactobacillales</taxon>
        <taxon>Enterococcaceae</taxon>
        <taxon>Enterococcus</taxon>
    </lineage>
</organism>
<feature type="chain" id="PRO_5014064442" evidence="2">
    <location>
        <begin position="28"/>
        <end position="149"/>
    </location>
</feature>
<dbReference type="OrthoDB" id="2195259at2"/>
<dbReference type="Proteomes" id="UP000321361">
    <property type="component" value="Unassembled WGS sequence"/>
</dbReference>
<dbReference type="AlphaFoldDB" id="A0A1L8XLV3"/>
<evidence type="ECO:0000256" key="2">
    <source>
        <dbReference type="SAM" id="SignalP"/>
    </source>
</evidence>
<evidence type="ECO:0000313" key="3">
    <source>
        <dbReference type="EMBL" id="GEK37667.1"/>
    </source>
</evidence>
<evidence type="ECO:0000256" key="1">
    <source>
        <dbReference type="SAM" id="MobiDB-lite"/>
    </source>
</evidence>
<keyword evidence="2" id="KW-0732">Signal</keyword>
<feature type="compositionally biased region" description="Basic and acidic residues" evidence="1">
    <location>
        <begin position="71"/>
        <end position="80"/>
    </location>
</feature>
<feature type="region of interest" description="Disordered" evidence="1">
    <location>
        <begin position="55"/>
        <end position="96"/>
    </location>
</feature>
<dbReference type="GeneID" id="77486680"/>
<dbReference type="EMBL" id="BJUG01000010">
    <property type="protein sequence ID" value="GEK37667.1"/>
    <property type="molecule type" value="Genomic_DNA"/>
</dbReference>
<name>A0A1L8XLV3_ENTTH</name>
<comment type="caution">
    <text evidence="3">The sequence shown here is derived from an EMBL/GenBank/DDBJ whole genome shotgun (WGS) entry which is preliminary data.</text>
</comment>
<evidence type="ECO:0000313" key="4">
    <source>
        <dbReference type="Proteomes" id="UP000321361"/>
    </source>
</evidence>
<gene>
    <name evidence="3" type="ORF">ETH01_19540</name>
</gene>